<comment type="caution">
    <text evidence="3">The sequence shown here is derived from an EMBL/GenBank/DDBJ whole genome shotgun (WGS) entry which is preliminary data.</text>
</comment>
<organism evidence="3 4">
    <name type="scientific">Tumebacillus flagellatus</name>
    <dbReference type="NCBI Taxonomy" id="1157490"/>
    <lineage>
        <taxon>Bacteria</taxon>
        <taxon>Bacillati</taxon>
        <taxon>Bacillota</taxon>
        <taxon>Bacilli</taxon>
        <taxon>Bacillales</taxon>
        <taxon>Alicyclobacillaceae</taxon>
        <taxon>Tumebacillus</taxon>
    </lineage>
</organism>
<dbReference type="AlphaFoldDB" id="A0A074M4E7"/>
<name>A0A074M4E7_9BACL</name>
<dbReference type="GO" id="GO:0006189">
    <property type="term" value="P:'de novo' IMP biosynthetic process"/>
    <property type="evidence" value="ECO:0007669"/>
    <property type="project" value="InterPro"/>
</dbReference>
<dbReference type="PANTHER" id="PTHR43064">
    <property type="entry name" value="PHOSPHORIBOSYLAMINOIMIDAZOLE CARBOXYLASE-RELATED"/>
    <property type="match status" value="1"/>
</dbReference>
<dbReference type="Pfam" id="PF00731">
    <property type="entry name" value="AIRC"/>
    <property type="match status" value="1"/>
</dbReference>
<dbReference type="OrthoDB" id="9782511at2"/>
<accession>A0A074M4E7</accession>
<dbReference type="NCBIfam" id="NF033503">
    <property type="entry name" value="LarB"/>
    <property type="match status" value="1"/>
</dbReference>
<evidence type="ECO:0000259" key="2">
    <source>
        <dbReference type="SMART" id="SM01001"/>
    </source>
</evidence>
<gene>
    <name evidence="3" type="ORF">EL26_23845</name>
</gene>
<dbReference type="eggNOG" id="COG1691">
    <property type="taxonomic scope" value="Bacteria"/>
</dbReference>
<protein>
    <submittedName>
        <fullName evidence="3">1-(5-phosphoribosyl)-5-amino-4-imidazole-carboxylate carboxylase</fullName>
    </submittedName>
</protein>
<dbReference type="Gene3D" id="3.40.50.1970">
    <property type="match status" value="1"/>
</dbReference>
<dbReference type="Proteomes" id="UP000027931">
    <property type="component" value="Unassembled WGS sequence"/>
</dbReference>
<dbReference type="PANTHER" id="PTHR43064:SF1">
    <property type="entry name" value="SLL1489 PROTEIN"/>
    <property type="match status" value="1"/>
</dbReference>
<feature type="coiled-coil region" evidence="1">
    <location>
        <begin position="1"/>
        <end position="28"/>
    </location>
</feature>
<keyword evidence="1" id="KW-0175">Coiled coil</keyword>
<dbReference type="SUPFAM" id="SSF52255">
    <property type="entry name" value="N5-CAIR mutase (phosphoribosylaminoimidazole carboxylase, PurE)"/>
    <property type="match status" value="1"/>
</dbReference>
<feature type="domain" description="PurE" evidence="2">
    <location>
        <begin position="118"/>
        <end position="250"/>
    </location>
</feature>
<keyword evidence="4" id="KW-1185">Reference proteome</keyword>
<reference evidence="3 4" key="1">
    <citation type="journal article" date="2013" name="Int. J. Syst. Evol. Microbiol.">
        <title>Tumebacillus flagellatus sp. nov., an alpha-amylase/pullulanase-producing bacterium isolated from cassava wastewater.</title>
        <authorList>
            <person name="Wang Q."/>
            <person name="Xie N."/>
            <person name="Qin Y."/>
            <person name="Shen N."/>
            <person name="Zhu J."/>
            <person name="Mi H."/>
            <person name="Huang R."/>
        </authorList>
    </citation>
    <scope>NUCLEOTIDE SEQUENCE [LARGE SCALE GENOMIC DNA]</scope>
    <source>
        <strain evidence="3 4">GST4</strain>
    </source>
</reference>
<dbReference type="STRING" id="1157490.EL26_23845"/>
<dbReference type="SMART" id="SM01001">
    <property type="entry name" value="AIRC"/>
    <property type="match status" value="1"/>
</dbReference>
<dbReference type="GO" id="GO:0016787">
    <property type="term" value="F:hydrolase activity"/>
    <property type="evidence" value="ECO:0007669"/>
    <property type="project" value="InterPro"/>
</dbReference>
<dbReference type="EMBL" id="JMIR01000061">
    <property type="protein sequence ID" value="KEO80882.1"/>
    <property type="molecule type" value="Genomic_DNA"/>
</dbReference>
<proteinExistence type="predicted"/>
<sequence length="256" mass="27407">MKEKERELREVLRRLRAGELTVEQAEAEICGFEDLGFGKVDYAREKRTGYPEVIFGQGKAPEHVRVIFGKLVEKHGRAMVTRADPSMAEAVWESVPEAEFDPMARLIMIGGGERRFPGVVAVVSAGTADVPVAEEAARTAEWMGSEVDRIYDVGVAGIDRLLAQRERLQRASVVIVVAGMEGALSSVVGGLVRRPVIAVPTSVGYGAHFAGLTPLLSMLTSCAAGVTVVNIDNGFGAAYAASILQQAILEGAGRER</sequence>
<dbReference type="InterPro" id="IPR000031">
    <property type="entry name" value="PurE_dom"/>
</dbReference>
<evidence type="ECO:0000256" key="1">
    <source>
        <dbReference type="SAM" id="Coils"/>
    </source>
</evidence>
<dbReference type="InterPro" id="IPR039476">
    <property type="entry name" value="P2CMN_synthase_LarB"/>
</dbReference>
<evidence type="ECO:0000313" key="4">
    <source>
        <dbReference type="Proteomes" id="UP000027931"/>
    </source>
</evidence>
<evidence type="ECO:0000313" key="3">
    <source>
        <dbReference type="EMBL" id="KEO80882.1"/>
    </source>
</evidence>
<dbReference type="RefSeq" id="WP_038094644.1">
    <property type="nucleotide sequence ID" value="NZ_JMIR01000061.1"/>
</dbReference>